<dbReference type="OrthoDB" id="9805416at2"/>
<name>D9QS48_ACEAZ</name>
<dbReference type="InterPro" id="IPR029752">
    <property type="entry name" value="D-isomer_DH_CS1"/>
</dbReference>
<evidence type="ECO:0000256" key="1">
    <source>
        <dbReference type="ARBA" id="ARBA00005854"/>
    </source>
</evidence>
<dbReference type="Gene3D" id="3.40.50.720">
    <property type="entry name" value="NAD(P)-binding Rossmann-like Domain"/>
    <property type="match status" value="2"/>
</dbReference>
<dbReference type="SUPFAM" id="SSF52283">
    <property type="entry name" value="Formate/glycerate dehydrogenase catalytic domain-like"/>
    <property type="match status" value="1"/>
</dbReference>
<evidence type="ECO:0000256" key="4">
    <source>
        <dbReference type="RuleBase" id="RU003719"/>
    </source>
</evidence>
<keyword evidence="9" id="KW-1185">Reference proteome</keyword>
<protein>
    <submittedName>
        <fullName evidence="8">Phosphoglycerate dehydrogenase</fullName>
        <ecNumber evidence="8">1.1.1.95</ecNumber>
    </submittedName>
</protein>
<dbReference type="PROSITE" id="PS00065">
    <property type="entry name" value="D_2_HYDROXYACID_DH_1"/>
    <property type="match status" value="1"/>
</dbReference>
<dbReference type="InterPro" id="IPR029753">
    <property type="entry name" value="D-isomer_DH_CS"/>
</dbReference>
<dbReference type="RefSeq" id="WP_013278784.1">
    <property type="nucleotide sequence ID" value="NC_014378.1"/>
</dbReference>
<dbReference type="PANTHER" id="PTHR43761">
    <property type="entry name" value="D-ISOMER SPECIFIC 2-HYDROXYACID DEHYDROGENASE FAMILY PROTEIN (AFU_ORTHOLOGUE AFUA_1G13630)"/>
    <property type="match status" value="1"/>
</dbReference>
<feature type="domain" description="D-isomer specific 2-hydroxyacid dehydrogenase NAD-binding" evidence="7">
    <location>
        <begin position="112"/>
        <end position="286"/>
    </location>
</feature>
<dbReference type="InterPro" id="IPR006139">
    <property type="entry name" value="D-isomer_2_OHA_DH_cat_dom"/>
</dbReference>
<evidence type="ECO:0000256" key="3">
    <source>
        <dbReference type="ARBA" id="ARBA00023027"/>
    </source>
</evidence>
<dbReference type="FunFam" id="3.40.50.720:FF:000203">
    <property type="entry name" value="D-3-phosphoglycerate dehydrogenase (SerA)"/>
    <property type="match status" value="1"/>
</dbReference>
<dbReference type="KEGG" id="aar:Acear_1835"/>
<evidence type="ECO:0000259" key="7">
    <source>
        <dbReference type="Pfam" id="PF02826"/>
    </source>
</evidence>
<dbReference type="PANTHER" id="PTHR43761:SF1">
    <property type="entry name" value="D-ISOMER SPECIFIC 2-HYDROXYACID DEHYDROGENASE CATALYTIC DOMAIN-CONTAINING PROTEIN-RELATED"/>
    <property type="match status" value="1"/>
</dbReference>
<keyword evidence="5" id="KW-0175">Coiled coil</keyword>
<dbReference type="EC" id="1.1.1.95" evidence="8"/>
<evidence type="ECO:0000313" key="9">
    <source>
        <dbReference type="Proteomes" id="UP000001661"/>
    </source>
</evidence>
<dbReference type="Pfam" id="PF02826">
    <property type="entry name" value="2-Hacid_dh_C"/>
    <property type="match status" value="1"/>
</dbReference>
<dbReference type="GO" id="GO:0051287">
    <property type="term" value="F:NAD binding"/>
    <property type="evidence" value="ECO:0007669"/>
    <property type="project" value="InterPro"/>
</dbReference>
<feature type="domain" description="D-isomer specific 2-hydroxyacid dehydrogenase catalytic" evidence="6">
    <location>
        <begin position="12"/>
        <end position="317"/>
    </location>
</feature>
<proteinExistence type="inferred from homology"/>
<evidence type="ECO:0000256" key="5">
    <source>
        <dbReference type="SAM" id="Coils"/>
    </source>
</evidence>
<dbReference type="eggNOG" id="COG1052">
    <property type="taxonomic scope" value="Bacteria"/>
</dbReference>
<sequence>MKIVMLEPLAVKEEIINELKANLEEQDHEFVAYDNRIEDEDVIIDRASEADALIITNLPLSERVIEACSNLKLISVAFTGVDHIDLEACQKQGVTVCNAPGYSTHSVAELAIGFMITVMRNMVPCDVATRKGKTRTGLIGNELKGKKLGIIGTGSIGLRVAEIGKVFGCELLGYNRSEKEQAKELGLEYVNLDTLMKESDIISLHLPHTEETKGMIDKEKISLMKESSIFINVARGPIVDNEALAAALKEGHIAGAGIDVFEMEPPIPQDHPLLNAPNTVVTPHVAFATPEAFYRRANTVFDNIESWLQDNPQNVMN</sequence>
<evidence type="ECO:0000313" key="8">
    <source>
        <dbReference type="EMBL" id="ADL13339.1"/>
    </source>
</evidence>
<reference evidence="8 9" key="1">
    <citation type="journal article" date="2010" name="Stand. Genomic Sci.">
        <title>Complete genome sequence of Acetohalobium arabaticum type strain (Z-7288).</title>
        <authorList>
            <person name="Sikorski J."/>
            <person name="Lapidus A."/>
            <person name="Chertkov O."/>
            <person name="Lucas S."/>
            <person name="Copeland A."/>
            <person name="Glavina Del Rio T."/>
            <person name="Nolan M."/>
            <person name="Tice H."/>
            <person name="Cheng J.F."/>
            <person name="Han C."/>
            <person name="Brambilla E."/>
            <person name="Pitluck S."/>
            <person name="Liolios K."/>
            <person name="Ivanova N."/>
            <person name="Mavromatis K."/>
            <person name="Mikhailova N."/>
            <person name="Pati A."/>
            <person name="Bruce D."/>
            <person name="Detter C."/>
            <person name="Tapia R."/>
            <person name="Goodwin L."/>
            <person name="Chen A."/>
            <person name="Palaniappan K."/>
            <person name="Land M."/>
            <person name="Hauser L."/>
            <person name="Chang Y.J."/>
            <person name="Jeffries C.D."/>
            <person name="Rohde M."/>
            <person name="Goker M."/>
            <person name="Spring S."/>
            <person name="Woyke T."/>
            <person name="Bristow J."/>
            <person name="Eisen J.A."/>
            <person name="Markowitz V."/>
            <person name="Hugenholtz P."/>
            <person name="Kyrpides N.C."/>
            <person name="Klenk H.P."/>
        </authorList>
    </citation>
    <scope>NUCLEOTIDE SEQUENCE [LARGE SCALE GENOMIC DNA]</scope>
    <source>
        <strain evidence="9">ATCC 49924 / DSM 5501 / Z-7288</strain>
    </source>
</reference>
<evidence type="ECO:0000259" key="6">
    <source>
        <dbReference type="Pfam" id="PF00389"/>
    </source>
</evidence>
<dbReference type="InterPro" id="IPR036291">
    <property type="entry name" value="NAD(P)-bd_dom_sf"/>
</dbReference>
<dbReference type="Proteomes" id="UP000001661">
    <property type="component" value="Chromosome"/>
</dbReference>
<dbReference type="AlphaFoldDB" id="D9QS48"/>
<feature type="coiled-coil region" evidence="5">
    <location>
        <begin position="9"/>
        <end position="36"/>
    </location>
</feature>
<keyword evidence="2 4" id="KW-0560">Oxidoreductase</keyword>
<organism evidence="8 9">
    <name type="scientific">Acetohalobium arabaticum (strain ATCC 49924 / DSM 5501 / Z-7288)</name>
    <dbReference type="NCBI Taxonomy" id="574087"/>
    <lineage>
        <taxon>Bacteria</taxon>
        <taxon>Bacillati</taxon>
        <taxon>Bacillota</taxon>
        <taxon>Clostridia</taxon>
        <taxon>Halanaerobiales</taxon>
        <taxon>Halobacteroidaceae</taxon>
        <taxon>Acetohalobium</taxon>
    </lineage>
</organism>
<evidence type="ECO:0000256" key="2">
    <source>
        <dbReference type="ARBA" id="ARBA00023002"/>
    </source>
</evidence>
<dbReference type="EMBL" id="CP002105">
    <property type="protein sequence ID" value="ADL13339.1"/>
    <property type="molecule type" value="Genomic_DNA"/>
</dbReference>
<dbReference type="HOGENOM" id="CLU_019796_1_3_9"/>
<keyword evidence="3" id="KW-0520">NAD</keyword>
<comment type="similarity">
    <text evidence="1 4">Belongs to the D-isomer specific 2-hydroxyacid dehydrogenase family.</text>
</comment>
<dbReference type="InterPro" id="IPR006140">
    <property type="entry name" value="D-isomer_DH_NAD-bd"/>
</dbReference>
<accession>D9QS48</accession>
<dbReference type="STRING" id="574087.Acear_1835"/>
<dbReference type="CDD" id="cd12161">
    <property type="entry name" value="GDH_like_1"/>
    <property type="match status" value="1"/>
</dbReference>
<dbReference type="PROSITE" id="PS00671">
    <property type="entry name" value="D_2_HYDROXYACID_DH_3"/>
    <property type="match status" value="1"/>
</dbReference>
<gene>
    <name evidence="8" type="ordered locus">Acear_1835</name>
</gene>
<dbReference type="GO" id="GO:0004617">
    <property type="term" value="F:phosphoglycerate dehydrogenase activity"/>
    <property type="evidence" value="ECO:0007669"/>
    <property type="project" value="UniProtKB-EC"/>
</dbReference>
<dbReference type="SUPFAM" id="SSF51735">
    <property type="entry name" value="NAD(P)-binding Rossmann-fold domains"/>
    <property type="match status" value="1"/>
</dbReference>
<dbReference type="Pfam" id="PF00389">
    <property type="entry name" value="2-Hacid_dh"/>
    <property type="match status" value="1"/>
</dbReference>
<dbReference type="InterPro" id="IPR050418">
    <property type="entry name" value="D-iso_2-hydroxyacid_DH_PdxB"/>
</dbReference>